<keyword evidence="6" id="KW-0735">Signal-anchor</keyword>
<evidence type="ECO:0000256" key="1">
    <source>
        <dbReference type="ARBA" id="ARBA00004323"/>
    </source>
</evidence>
<evidence type="ECO:0000256" key="4">
    <source>
        <dbReference type="ARBA" id="ARBA00022679"/>
    </source>
</evidence>
<reference evidence="12 13" key="1">
    <citation type="journal article" date="2015" name="Genome Biol. Evol.">
        <title>Comparative Genomics of a Bacterivorous Green Alga Reveals Evolutionary Causalities and Consequences of Phago-Mixotrophic Mode of Nutrition.</title>
        <authorList>
            <person name="Burns J.A."/>
            <person name="Paasch A."/>
            <person name="Narechania A."/>
            <person name="Kim E."/>
        </authorList>
    </citation>
    <scope>NUCLEOTIDE SEQUENCE [LARGE SCALE GENOMIC DNA]</scope>
    <source>
        <strain evidence="12 13">PLY_AMNH</strain>
    </source>
</reference>
<evidence type="ECO:0000313" key="13">
    <source>
        <dbReference type="Proteomes" id="UP001190700"/>
    </source>
</evidence>
<evidence type="ECO:0000256" key="2">
    <source>
        <dbReference type="ARBA" id="ARBA00006003"/>
    </source>
</evidence>
<evidence type="ECO:0000256" key="10">
    <source>
        <dbReference type="ARBA" id="ARBA00023180"/>
    </source>
</evidence>
<dbReference type="InterPro" id="IPR038578">
    <property type="entry name" value="GT29-like_sf"/>
</dbReference>
<gene>
    <name evidence="12" type="ORF">CYMTET_18532</name>
</gene>
<keyword evidence="13" id="KW-1185">Reference proteome</keyword>
<evidence type="ECO:0000256" key="7">
    <source>
        <dbReference type="ARBA" id="ARBA00022989"/>
    </source>
</evidence>
<dbReference type="AlphaFoldDB" id="A0AAE0G7V2"/>
<accession>A0AAE0G7V2</accession>
<keyword evidence="3" id="KW-0328">Glycosyltransferase</keyword>
<dbReference type="Gene3D" id="3.90.1480.20">
    <property type="entry name" value="Glycosyl transferase family 29"/>
    <property type="match status" value="1"/>
</dbReference>
<dbReference type="PANTHER" id="PTHR11987:SF53">
    <property type="entry name" value="ALPHA-2,8-SIALYLTRANSFERASE 8F-LIKE"/>
    <property type="match status" value="1"/>
</dbReference>
<feature type="region of interest" description="Disordered" evidence="11">
    <location>
        <begin position="87"/>
        <end position="115"/>
    </location>
</feature>
<keyword evidence="8" id="KW-0333">Golgi apparatus</keyword>
<comment type="subcellular location">
    <subcellularLocation>
        <location evidence="1">Golgi apparatus membrane</location>
        <topology evidence="1">Single-pass type II membrane protein</topology>
    </subcellularLocation>
</comment>
<dbReference type="GO" id="GO:0006491">
    <property type="term" value="P:N-glycan processing"/>
    <property type="evidence" value="ECO:0007669"/>
    <property type="project" value="TreeGrafter"/>
</dbReference>
<dbReference type="Pfam" id="PF00777">
    <property type="entry name" value="Glyco_transf_29"/>
    <property type="match status" value="2"/>
</dbReference>
<evidence type="ECO:0000313" key="12">
    <source>
        <dbReference type="EMBL" id="KAK3273224.1"/>
    </source>
</evidence>
<dbReference type="PANTHER" id="PTHR11987">
    <property type="entry name" value="ALPHA-2,8-SIALYLTRANSFERASE"/>
    <property type="match status" value="1"/>
</dbReference>
<dbReference type="GO" id="GO:0009311">
    <property type="term" value="P:oligosaccharide metabolic process"/>
    <property type="evidence" value="ECO:0007669"/>
    <property type="project" value="TreeGrafter"/>
</dbReference>
<comment type="similarity">
    <text evidence="2">Belongs to the glycosyltransferase 29 family.</text>
</comment>
<evidence type="ECO:0000256" key="8">
    <source>
        <dbReference type="ARBA" id="ARBA00023034"/>
    </source>
</evidence>
<evidence type="ECO:0000256" key="11">
    <source>
        <dbReference type="SAM" id="MobiDB-lite"/>
    </source>
</evidence>
<feature type="compositionally biased region" description="Polar residues" evidence="11">
    <location>
        <begin position="87"/>
        <end position="103"/>
    </location>
</feature>
<keyword evidence="5" id="KW-0812">Transmembrane</keyword>
<proteinExistence type="inferred from homology"/>
<keyword evidence="7" id="KW-1133">Transmembrane helix</keyword>
<dbReference type="GO" id="GO:0003828">
    <property type="term" value="F:alpha-N-acetylneuraminate alpha-2,8-sialyltransferase activity"/>
    <property type="evidence" value="ECO:0007669"/>
    <property type="project" value="TreeGrafter"/>
</dbReference>
<sequence>MDKLWRELFDVKCSGLVVAERRLSFCSFVVRHASTISQAKLFSPSLLDDCCNRQVTTHATSYVIVDTVDTSNIAAYELNLEGSSKNISNHSNASEPNYFQNATAGAGEADSDAVPPVASVPGPPPEMAQYQDPDNKYYRMDEMHEDPPKRPFHWWNRYHSANGAFYSTENPEIHTGPHDAIVATDDGSCGHLIAEPGLVGSDALLPCGPQGFCQQGACVCVQAYTGKRCHVSTEMPGFNKSYKGHFLMNRELLNQDHGIRFPTDQAADPPPLRPFIRLPVSKEVWQAAPKEDLLGQSLHKSCAVVGGSGILRFYKFGGAIDQHDLIVRFNKAPTKRWERYVGSRTSLRFVTPSDAGWHEANESSILPISSKPYMYLQVVYHRRHPLTKLYILTTHFDQFVAGSIPSVPSIGYLAVMVALHRCAQVTVYGFHHKSSAGIPYHYYDTENPKKAHLKHGHNLDYEFNQISRLAMAGRLTVAEPCLIGCSAETAEGDVPCPNCAPGSMCYCQDGVIFPWPVARPGFCRHPGEYSCFYRCPGGSDQCKGGMHGTKCPKSLSMRVIHSLGLKCATEEDAARPLDALNATSVAINAVPLEKNGTEEEENLGALATDGFKHK</sequence>
<comment type="caution">
    <text evidence="12">The sequence shown here is derived from an EMBL/GenBank/DDBJ whole genome shotgun (WGS) entry which is preliminary data.</text>
</comment>
<evidence type="ECO:0000256" key="3">
    <source>
        <dbReference type="ARBA" id="ARBA00022676"/>
    </source>
</evidence>
<name>A0AAE0G7V2_9CHLO</name>
<protein>
    <submittedName>
        <fullName evidence="12">Uncharacterized protein</fullName>
    </submittedName>
</protein>
<organism evidence="12 13">
    <name type="scientific">Cymbomonas tetramitiformis</name>
    <dbReference type="NCBI Taxonomy" id="36881"/>
    <lineage>
        <taxon>Eukaryota</taxon>
        <taxon>Viridiplantae</taxon>
        <taxon>Chlorophyta</taxon>
        <taxon>Pyramimonadophyceae</taxon>
        <taxon>Pyramimonadales</taxon>
        <taxon>Pyramimonadaceae</taxon>
        <taxon>Cymbomonas</taxon>
    </lineage>
</organism>
<dbReference type="InterPro" id="IPR050943">
    <property type="entry name" value="Glycosyltr_29_Sialyltrsf"/>
</dbReference>
<dbReference type="Proteomes" id="UP001190700">
    <property type="component" value="Unassembled WGS sequence"/>
</dbReference>
<dbReference type="EMBL" id="LGRX02008597">
    <property type="protein sequence ID" value="KAK3273224.1"/>
    <property type="molecule type" value="Genomic_DNA"/>
</dbReference>
<evidence type="ECO:0000256" key="6">
    <source>
        <dbReference type="ARBA" id="ARBA00022968"/>
    </source>
</evidence>
<keyword evidence="9" id="KW-0472">Membrane</keyword>
<evidence type="ECO:0000256" key="5">
    <source>
        <dbReference type="ARBA" id="ARBA00022692"/>
    </source>
</evidence>
<keyword evidence="4" id="KW-0808">Transferase</keyword>
<keyword evidence="10" id="KW-0325">Glycoprotein</keyword>
<dbReference type="GO" id="GO:0000139">
    <property type="term" value="C:Golgi membrane"/>
    <property type="evidence" value="ECO:0007669"/>
    <property type="project" value="UniProtKB-SubCell"/>
</dbReference>
<evidence type="ECO:0000256" key="9">
    <source>
        <dbReference type="ARBA" id="ARBA00023136"/>
    </source>
</evidence>
<dbReference type="InterPro" id="IPR001675">
    <property type="entry name" value="Glyco_trans_29"/>
</dbReference>
<dbReference type="CDD" id="cd19952">
    <property type="entry name" value="GT29"/>
    <property type="match status" value="1"/>
</dbReference>